<dbReference type="EMBL" id="JANPWB010000001">
    <property type="protein sequence ID" value="KAJ1218790.1"/>
    <property type="molecule type" value="Genomic_DNA"/>
</dbReference>
<sequence length="132" mass="14146">MGTKRPPLLRAAAATRARYALSQEEVGRAPGPLVPRRAAPSPTPGLWSRRLHSSRRGRPAQARPGCAAQWDDWERSNAELQLPADRAERAGCGLSQPTGLTIGALIIYSCEIARGFGSHAAPPLAQSSTRRT</sequence>
<proteinExistence type="predicted"/>
<feature type="region of interest" description="Disordered" evidence="1">
    <location>
        <begin position="24"/>
        <end position="68"/>
    </location>
</feature>
<dbReference type="Proteomes" id="UP001066276">
    <property type="component" value="Chromosome 1_1"/>
</dbReference>
<reference evidence="2" key="1">
    <citation type="journal article" date="2022" name="bioRxiv">
        <title>Sequencing and chromosome-scale assembly of the giantPleurodeles waltlgenome.</title>
        <authorList>
            <person name="Brown T."/>
            <person name="Elewa A."/>
            <person name="Iarovenko S."/>
            <person name="Subramanian E."/>
            <person name="Araus A.J."/>
            <person name="Petzold A."/>
            <person name="Susuki M."/>
            <person name="Suzuki K.-i.T."/>
            <person name="Hayashi T."/>
            <person name="Toyoda A."/>
            <person name="Oliveira C."/>
            <person name="Osipova E."/>
            <person name="Leigh N.D."/>
            <person name="Simon A."/>
            <person name="Yun M.H."/>
        </authorList>
    </citation>
    <scope>NUCLEOTIDE SEQUENCE</scope>
    <source>
        <strain evidence="2">20211129_DDA</strain>
        <tissue evidence="2">Liver</tissue>
    </source>
</reference>
<comment type="caution">
    <text evidence="2">The sequence shown here is derived from an EMBL/GenBank/DDBJ whole genome shotgun (WGS) entry which is preliminary data.</text>
</comment>
<keyword evidence="3" id="KW-1185">Reference proteome</keyword>
<evidence type="ECO:0000256" key="1">
    <source>
        <dbReference type="SAM" id="MobiDB-lite"/>
    </source>
</evidence>
<accession>A0AAV7X3H9</accession>
<evidence type="ECO:0000313" key="2">
    <source>
        <dbReference type="EMBL" id="KAJ1218790.1"/>
    </source>
</evidence>
<organism evidence="2 3">
    <name type="scientific">Pleurodeles waltl</name>
    <name type="common">Iberian ribbed newt</name>
    <dbReference type="NCBI Taxonomy" id="8319"/>
    <lineage>
        <taxon>Eukaryota</taxon>
        <taxon>Metazoa</taxon>
        <taxon>Chordata</taxon>
        <taxon>Craniata</taxon>
        <taxon>Vertebrata</taxon>
        <taxon>Euteleostomi</taxon>
        <taxon>Amphibia</taxon>
        <taxon>Batrachia</taxon>
        <taxon>Caudata</taxon>
        <taxon>Salamandroidea</taxon>
        <taxon>Salamandridae</taxon>
        <taxon>Pleurodelinae</taxon>
        <taxon>Pleurodeles</taxon>
    </lineage>
</organism>
<name>A0AAV7X3H9_PLEWA</name>
<dbReference type="AlphaFoldDB" id="A0AAV7X3H9"/>
<evidence type="ECO:0000313" key="3">
    <source>
        <dbReference type="Proteomes" id="UP001066276"/>
    </source>
</evidence>
<protein>
    <submittedName>
        <fullName evidence="2">Uncharacterized protein</fullName>
    </submittedName>
</protein>
<gene>
    <name evidence="2" type="ORF">NDU88_006362</name>
</gene>
<feature type="compositionally biased region" description="Basic residues" evidence="1">
    <location>
        <begin position="49"/>
        <end position="58"/>
    </location>
</feature>